<name>A0A430FMZ9_9BIFI</name>
<keyword evidence="3" id="KW-1133">Transmembrane helix</keyword>
<proteinExistence type="predicted"/>
<feature type="compositionally biased region" description="Low complexity" evidence="2">
    <location>
        <begin position="62"/>
        <end position="88"/>
    </location>
</feature>
<dbReference type="EMBL" id="QXGL01000001">
    <property type="protein sequence ID" value="RSX54197.1"/>
    <property type="molecule type" value="Genomic_DNA"/>
</dbReference>
<evidence type="ECO:0000256" key="3">
    <source>
        <dbReference type="SAM" id="Phobius"/>
    </source>
</evidence>
<keyword evidence="3" id="KW-0812">Transmembrane</keyword>
<keyword evidence="3" id="KW-0472">Membrane</keyword>
<accession>A0A430FMZ9</accession>
<feature type="region of interest" description="Disordered" evidence="2">
    <location>
        <begin position="50"/>
        <end position="109"/>
    </location>
</feature>
<dbReference type="Pfam" id="PF16729">
    <property type="entry name" value="DUF5067"/>
    <property type="match status" value="1"/>
</dbReference>
<dbReference type="AlphaFoldDB" id="A0A430FMZ9"/>
<evidence type="ECO:0000313" key="6">
    <source>
        <dbReference type="Proteomes" id="UP000287533"/>
    </source>
</evidence>
<evidence type="ECO:0000256" key="2">
    <source>
        <dbReference type="SAM" id="MobiDB-lite"/>
    </source>
</evidence>
<gene>
    <name evidence="5" type="ORF">D2E25_0505</name>
</gene>
<dbReference type="Proteomes" id="UP000287533">
    <property type="component" value="Unassembled WGS sequence"/>
</dbReference>
<dbReference type="OrthoDB" id="3240463at2"/>
<dbReference type="Gene3D" id="2.60.40.1240">
    <property type="match status" value="1"/>
</dbReference>
<keyword evidence="1" id="KW-0732">Signal</keyword>
<dbReference type="InterPro" id="IPR029050">
    <property type="entry name" value="Immunoprotect_excell_Ig-like"/>
</dbReference>
<keyword evidence="6" id="KW-1185">Reference proteome</keyword>
<dbReference type="RefSeq" id="WP_125979451.1">
    <property type="nucleotide sequence ID" value="NZ_QXGL01000001.1"/>
</dbReference>
<evidence type="ECO:0000259" key="4">
    <source>
        <dbReference type="Pfam" id="PF16729"/>
    </source>
</evidence>
<reference evidence="5 6" key="1">
    <citation type="submission" date="2018-09" db="EMBL/GenBank/DDBJ databases">
        <title>Characterization of the phylogenetic diversity of five novel species belonging to the genus Bifidobacterium.</title>
        <authorList>
            <person name="Lugli G.A."/>
            <person name="Duranti S."/>
            <person name="Milani C."/>
        </authorList>
    </citation>
    <scope>NUCLEOTIDE SEQUENCE [LARGE SCALE GENOMIC DNA]</scope>
    <source>
        <strain evidence="5 6">2034B</strain>
    </source>
</reference>
<feature type="transmembrane region" description="Helical" evidence="3">
    <location>
        <begin position="33"/>
        <end position="51"/>
    </location>
</feature>
<dbReference type="InterPro" id="IPR031989">
    <property type="entry name" value="DUF5067"/>
</dbReference>
<evidence type="ECO:0000313" key="5">
    <source>
        <dbReference type="EMBL" id="RSX54197.1"/>
    </source>
</evidence>
<feature type="compositionally biased region" description="Polar residues" evidence="2">
    <location>
        <begin position="1"/>
        <end position="19"/>
    </location>
</feature>
<evidence type="ECO:0000256" key="1">
    <source>
        <dbReference type="ARBA" id="ARBA00022729"/>
    </source>
</evidence>
<sequence length="225" mass="24098">MSNPNPAQQPSQRPVSQGEQHAAKPKKPLWKKWWFWLIIIIVVAALGSTAAPNSSSTDDANKSSTSSQSSSDATQKNNADTDASSTDGDTSKDKAAATGEQDMEGDVDSGNYHVKLVSLTKTGADYEGKPTAVLTYELTNNKSENSNYMDYMVSAFQNGRQLDTAIFTEAPEGYDANSALSKLQPGGTATVTQAYVLEDDSPVSIEVEGTVDFTDAKVTHTFTLQ</sequence>
<feature type="region of interest" description="Disordered" evidence="2">
    <location>
        <begin position="1"/>
        <end position="26"/>
    </location>
</feature>
<feature type="domain" description="DUF5067" evidence="4">
    <location>
        <begin position="91"/>
        <end position="208"/>
    </location>
</feature>
<protein>
    <recommendedName>
        <fullName evidence="4">DUF5067 domain-containing protein</fullName>
    </recommendedName>
</protein>
<organism evidence="5 6">
    <name type="scientific">Bifidobacterium goeldii</name>
    <dbReference type="NCBI Taxonomy" id="2306975"/>
    <lineage>
        <taxon>Bacteria</taxon>
        <taxon>Bacillati</taxon>
        <taxon>Actinomycetota</taxon>
        <taxon>Actinomycetes</taxon>
        <taxon>Bifidobacteriales</taxon>
        <taxon>Bifidobacteriaceae</taxon>
        <taxon>Bifidobacterium</taxon>
    </lineage>
</organism>
<comment type="caution">
    <text evidence="5">The sequence shown here is derived from an EMBL/GenBank/DDBJ whole genome shotgun (WGS) entry which is preliminary data.</text>
</comment>